<dbReference type="VEuPathDB" id="FungiDB:PC110_g21346"/>
<reference evidence="5 6" key="1">
    <citation type="submission" date="2018-01" db="EMBL/GenBank/DDBJ databases">
        <title>Draft genome of the strawberry crown rot pathogen Phytophthora cactorum.</title>
        <authorList>
            <person name="Armitage A.D."/>
            <person name="Lysoe E."/>
            <person name="Nellist C.F."/>
            <person name="Harrison R.J."/>
            <person name="Brurberg M.B."/>
        </authorList>
    </citation>
    <scope>NUCLEOTIDE SEQUENCE [LARGE SCALE GENOMIC DNA]</scope>
    <source>
        <strain evidence="5 6">10300</strain>
    </source>
</reference>
<evidence type="ECO:0000313" key="4">
    <source>
        <dbReference type="EMBL" id="KAG6945467.1"/>
    </source>
</evidence>
<gene>
    <name evidence="4" type="ORF">JG687_00017276</name>
    <name evidence="5" type="ORF">PC110_g21346</name>
    <name evidence="1" type="ORF">PC115_g22283</name>
    <name evidence="2" type="ORF">PC117_g17448</name>
    <name evidence="3" type="ORF">PC129_g14704</name>
</gene>
<accession>A0A329RCB7</accession>
<dbReference type="EMBL" id="RCMK01000658">
    <property type="protein sequence ID" value="KAG2917423.1"/>
    <property type="molecule type" value="Genomic_DNA"/>
</dbReference>
<reference evidence="1" key="2">
    <citation type="submission" date="2018-10" db="EMBL/GenBank/DDBJ databases">
        <title>Effector identification in a new, highly contiguous assembly of the strawberry crown rot pathogen Phytophthora cactorum.</title>
        <authorList>
            <person name="Armitage A.D."/>
            <person name="Nellist C.F."/>
            <person name="Bates H."/>
            <person name="Vickerstaff R.J."/>
            <person name="Harrison R.J."/>
        </authorList>
    </citation>
    <scope>NUCLEOTIDE SEQUENCE</scope>
    <source>
        <strain evidence="1">4032</strain>
        <strain evidence="2">4040</strain>
        <strain evidence="3">P421</strain>
    </source>
</reference>
<dbReference type="Proteomes" id="UP000760860">
    <property type="component" value="Unassembled WGS sequence"/>
</dbReference>
<evidence type="ECO:0000313" key="1">
    <source>
        <dbReference type="EMBL" id="KAG2881254.1"/>
    </source>
</evidence>
<evidence type="ECO:0000313" key="3">
    <source>
        <dbReference type="EMBL" id="KAG3214385.1"/>
    </source>
</evidence>
<dbReference type="Proteomes" id="UP000688947">
    <property type="component" value="Unassembled WGS sequence"/>
</dbReference>
<keyword evidence="6" id="KW-1185">Reference proteome</keyword>
<evidence type="ECO:0000313" key="6">
    <source>
        <dbReference type="Proteomes" id="UP000251314"/>
    </source>
</evidence>
<reference evidence="4" key="3">
    <citation type="submission" date="2021-01" db="EMBL/GenBank/DDBJ databases">
        <title>Phytophthora aleatoria, a newly-described species from Pinus radiata is distinct from Phytophthora cactorum isolates based on comparative genomics.</title>
        <authorList>
            <person name="Mcdougal R."/>
            <person name="Panda P."/>
            <person name="Williams N."/>
            <person name="Studholme D.J."/>
        </authorList>
    </citation>
    <scope>NUCLEOTIDE SEQUENCE</scope>
    <source>
        <strain evidence="4">NZFS 3830</strain>
    </source>
</reference>
<dbReference type="EMBL" id="RCMI01001783">
    <property type="protein sequence ID" value="KAG2881254.1"/>
    <property type="molecule type" value="Genomic_DNA"/>
</dbReference>
<proteinExistence type="predicted"/>
<dbReference type="Proteomes" id="UP000736787">
    <property type="component" value="Unassembled WGS sequence"/>
</dbReference>
<dbReference type="AlphaFoldDB" id="A0A329RCB7"/>
<organism evidence="5 6">
    <name type="scientific">Phytophthora cactorum</name>
    <dbReference type="NCBI Taxonomy" id="29920"/>
    <lineage>
        <taxon>Eukaryota</taxon>
        <taxon>Sar</taxon>
        <taxon>Stramenopiles</taxon>
        <taxon>Oomycota</taxon>
        <taxon>Peronosporomycetes</taxon>
        <taxon>Peronosporales</taxon>
        <taxon>Peronosporaceae</taxon>
        <taxon>Phytophthora</taxon>
    </lineage>
</organism>
<dbReference type="EMBL" id="JAENGZ010001964">
    <property type="protein sequence ID" value="KAG6945467.1"/>
    <property type="molecule type" value="Genomic_DNA"/>
</dbReference>
<dbReference type="OrthoDB" id="120446at2759"/>
<evidence type="ECO:0000313" key="5">
    <source>
        <dbReference type="EMBL" id="RAW22214.1"/>
    </source>
</evidence>
<name>A0A329RCB7_9STRA</name>
<sequence length="110" mass="12248">MPRQRKQSNLAPKKKMASLLYLTGKAVNGLLPYRAKASASRVFLCHRDTVTTVWSKRAAPEVLLARSCRRSNGLRYPGIDGRVEKAPLPLRQAQRSLSQAVGVPRTTIQH</sequence>
<dbReference type="Proteomes" id="UP000774804">
    <property type="component" value="Unassembled WGS sequence"/>
</dbReference>
<comment type="caution">
    <text evidence="5">The sequence shown here is derived from an EMBL/GenBank/DDBJ whole genome shotgun (WGS) entry which is preliminary data.</text>
</comment>
<evidence type="ECO:0000313" key="2">
    <source>
        <dbReference type="EMBL" id="KAG2917423.1"/>
    </source>
</evidence>
<dbReference type="EMBL" id="MJFZ01001389">
    <property type="protein sequence ID" value="RAW22214.1"/>
    <property type="molecule type" value="Genomic_DNA"/>
</dbReference>
<dbReference type="EMBL" id="RCMV01000643">
    <property type="protein sequence ID" value="KAG3214385.1"/>
    <property type="molecule type" value="Genomic_DNA"/>
</dbReference>
<dbReference type="Proteomes" id="UP000251314">
    <property type="component" value="Unassembled WGS sequence"/>
</dbReference>
<protein>
    <submittedName>
        <fullName evidence="5">Uncharacterized protein</fullName>
    </submittedName>
</protein>